<dbReference type="Proteomes" id="UP000313948">
    <property type="component" value="Chromosome"/>
</dbReference>
<protein>
    <submittedName>
        <fullName evidence="1">EcsC family protein</fullName>
    </submittedName>
</protein>
<dbReference type="EMBL" id="CP040899">
    <property type="protein sequence ID" value="QDB79584.1"/>
    <property type="molecule type" value="Genomic_DNA"/>
</dbReference>
<gene>
    <name evidence="1" type="ORF">FE251_09515</name>
</gene>
<evidence type="ECO:0000313" key="2">
    <source>
        <dbReference type="Proteomes" id="UP000313948"/>
    </source>
</evidence>
<dbReference type="RefSeq" id="WP_139948604.1">
    <property type="nucleotide sequence ID" value="NZ_CP040899.1"/>
</dbReference>
<organism evidence="1 2">
    <name type="scientific">Georgenia wutianyii</name>
    <dbReference type="NCBI Taxonomy" id="2585135"/>
    <lineage>
        <taxon>Bacteria</taxon>
        <taxon>Bacillati</taxon>
        <taxon>Actinomycetota</taxon>
        <taxon>Actinomycetes</taxon>
        <taxon>Micrococcales</taxon>
        <taxon>Bogoriellaceae</taxon>
        <taxon>Georgenia</taxon>
    </lineage>
</organism>
<accession>A0ABX5VM58</accession>
<dbReference type="Pfam" id="PF12787">
    <property type="entry name" value="EcsC"/>
    <property type="match status" value="1"/>
</dbReference>
<keyword evidence="2" id="KW-1185">Reference proteome</keyword>
<sequence>MERSLSRYEEWAMGEVEEHRRAQLARSPRRLVPAQVRKVSDRAATVARNVPGAERVQGAYMRAAEGLTRAASKAGQATITPDRVVRAYKRRGYAVDCLEDIRALDLEVVERRVHPRRKNLAYSTTAFAGGAVSGGVITGGEALFAAGSVAGAGAGGVPGVGTVATAIAADTAFTLALMNRAITHTALYYGYDTSEPSEAIFAMSVMNLGSATTSAAKTAAYQELSQLTQQLARRATWRQLNERILPRIAAKFGAKFGFKITQRKLGTLVPVAGIAIGAGLNFHLLDSVGDAAYWAYRERFLREKAEDFSLSLPAVEFEDISAEDAAAGEDEGTIDVISIVEETLREVDEPPSVEAGLPGPEGR</sequence>
<name>A0ABX5VM58_9MICO</name>
<evidence type="ECO:0000313" key="1">
    <source>
        <dbReference type="EMBL" id="QDB79584.1"/>
    </source>
</evidence>
<dbReference type="PANTHER" id="PTHR41260">
    <property type="entry name" value="PROTEIN ECSC"/>
    <property type="match status" value="1"/>
</dbReference>
<reference evidence="1 2" key="1">
    <citation type="submission" date="2019-05" db="EMBL/GenBank/DDBJ databases">
        <title>Georgenia *** sp. nov., and Georgenia *** sp. nov., isolated from the intestinal contents of plateau pika (Ochotona curzoniae) in the Qinghai-Tibet plateau of China.</title>
        <authorList>
            <person name="Tian Z."/>
        </authorList>
    </citation>
    <scope>NUCLEOTIDE SEQUENCE [LARGE SCALE GENOMIC DNA]</scope>
    <source>
        <strain evidence="1 2">Z294</strain>
    </source>
</reference>
<dbReference type="PANTHER" id="PTHR41260:SF1">
    <property type="entry name" value="PROTEIN ECSC"/>
    <property type="match status" value="1"/>
</dbReference>
<proteinExistence type="predicted"/>
<dbReference type="InterPro" id="IPR024787">
    <property type="entry name" value="EcsC"/>
</dbReference>